<sequence>MPNHHIADMHDLVAALEPQMDYICKVSGATGLSVSALSGGKEAYAKHFGFRDLDAKEAPDGDTTYFIGSVTKGMVAVLMGMLVEEGKLGWSTRVASILPELQDAFDGRGSQITIADLLSHRTGVARSDALWISRAGNLLLPKSESTRTWAAQPVVRDFRSDFLYNNYAYDVVGQIIEMVEQKSLEEVFKKRVWEPLGMHRTSMEDLAGNSNAAKAYYALEDASSYEVPIPAISHKTIMGAGGAIRSCTNDLAKYYSSFMHAVNHQFNNKTTLTLDSPFKQLTPILRPHNQLDLTSLREQSYALGWGRAQLPCPLGTLSYNYLLIPSMPVIGRGAPGHLALYHGGSIQGFNTAVYLLPETQTAIIAMQNSSGLGDACDWIPQMIIHKLSGSTYNIDFLHLATVAAQAALSLPEKIEDELQKRRERGTRHLDLEAYTGRYWNSIHNFRIDVSVLNGRLYMNFQGIANETYELRHYHHHSWTWNVSHNETAKLGRYPNRPWISYIIEFDCGEDEEARALLWKYDEEHPEPGVFILEEGTRLG</sequence>
<feature type="domain" description="Beta-lactamase-related" evidence="2">
    <location>
        <begin position="28"/>
        <end position="376"/>
    </location>
</feature>
<evidence type="ECO:0000313" key="5">
    <source>
        <dbReference type="Proteomes" id="UP000236664"/>
    </source>
</evidence>
<accession>A0A2K0WDP1</accession>
<reference evidence="4 5" key="1">
    <citation type="submission" date="2017-06" db="EMBL/GenBank/DDBJ databases">
        <title>Genome of Fusarium nygamai isolate CS10214.</title>
        <authorList>
            <person name="Gardiner D.M."/>
            <person name="Obanor F."/>
            <person name="Kazan K."/>
        </authorList>
    </citation>
    <scope>NUCLEOTIDE SEQUENCE [LARGE SCALE GENOMIC DNA]</scope>
    <source>
        <strain evidence="4 5">CS10214</strain>
    </source>
</reference>
<dbReference type="Pfam" id="PF00144">
    <property type="entry name" value="Beta-lactamase"/>
    <property type="match status" value="1"/>
</dbReference>
<dbReference type="InterPro" id="IPR001466">
    <property type="entry name" value="Beta-lactam-related"/>
</dbReference>
<evidence type="ECO:0000259" key="3">
    <source>
        <dbReference type="Pfam" id="PF11954"/>
    </source>
</evidence>
<comment type="similarity">
    <text evidence="1">Belongs to the peptidase S12 family.</text>
</comment>
<protein>
    <recommendedName>
        <fullName evidence="6">Beta-lactamase-related domain-containing protein</fullName>
    </recommendedName>
</protein>
<dbReference type="EMBL" id="MTQA01000077">
    <property type="protein sequence ID" value="PNP80382.1"/>
    <property type="molecule type" value="Genomic_DNA"/>
</dbReference>
<dbReference type="SUPFAM" id="SSF56601">
    <property type="entry name" value="beta-lactamase/transpeptidase-like"/>
    <property type="match status" value="1"/>
</dbReference>
<evidence type="ECO:0000256" key="1">
    <source>
        <dbReference type="ARBA" id="ARBA00038215"/>
    </source>
</evidence>
<dbReference type="Proteomes" id="UP000236664">
    <property type="component" value="Unassembled WGS sequence"/>
</dbReference>
<gene>
    <name evidence="4" type="ORF">FNYG_05981</name>
</gene>
<feature type="domain" description="Peptidase S12 Pab87-related C-terminal" evidence="3">
    <location>
        <begin position="421"/>
        <end position="520"/>
    </location>
</feature>
<keyword evidence="5" id="KW-1185">Reference proteome</keyword>
<evidence type="ECO:0008006" key="6">
    <source>
        <dbReference type="Google" id="ProtNLM"/>
    </source>
</evidence>
<dbReference type="InterPro" id="IPR021860">
    <property type="entry name" value="Peptidase_S12_Pab87-rel_C"/>
</dbReference>
<evidence type="ECO:0000259" key="2">
    <source>
        <dbReference type="Pfam" id="PF00144"/>
    </source>
</evidence>
<evidence type="ECO:0000313" key="4">
    <source>
        <dbReference type="EMBL" id="PNP80382.1"/>
    </source>
</evidence>
<proteinExistence type="inferred from homology"/>
<dbReference type="PANTHER" id="PTHR46825">
    <property type="entry name" value="D-ALANYL-D-ALANINE-CARBOXYPEPTIDASE/ENDOPEPTIDASE AMPH"/>
    <property type="match status" value="1"/>
</dbReference>
<organism evidence="4 5">
    <name type="scientific">Gibberella nygamai</name>
    <name type="common">Bean root rot disease fungus</name>
    <name type="synonym">Fusarium nygamai</name>
    <dbReference type="NCBI Taxonomy" id="42673"/>
    <lineage>
        <taxon>Eukaryota</taxon>
        <taxon>Fungi</taxon>
        <taxon>Dikarya</taxon>
        <taxon>Ascomycota</taxon>
        <taxon>Pezizomycotina</taxon>
        <taxon>Sordariomycetes</taxon>
        <taxon>Hypocreomycetidae</taxon>
        <taxon>Hypocreales</taxon>
        <taxon>Nectriaceae</taxon>
        <taxon>Fusarium</taxon>
        <taxon>Fusarium fujikuroi species complex</taxon>
    </lineage>
</organism>
<dbReference type="Gene3D" id="2.40.128.600">
    <property type="match status" value="1"/>
</dbReference>
<name>A0A2K0WDP1_GIBNY</name>
<dbReference type="AlphaFoldDB" id="A0A2K0WDP1"/>
<comment type="caution">
    <text evidence="4">The sequence shown here is derived from an EMBL/GenBank/DDBJ whole genome shotgun (WGS) entry which is preliminary data.</text>
</comment>
<dbReference type="Pfam" id="PF11954">
    <property type="entry name" value="DUF3471"/>
    <property type="match status" value="1"/>
</dbReference>
<dbReference type="InterPro" id="IPR050491">
    <property type="entry name" value="AmpC-like"/>
</dbReference>
<dbReference type="InterPro" id="IPR012338">
    <property type="entry name" value="Beta-lactam/transpept-like"/>
</dbReference>
<dbReference type="STRING" id="42673.A0A2K0WDP1"/>
<dbReference type="PANTHER" id="PTHR46825:SF14">
    <property type="entry name" value="BETA-LACTAMASE-RELATED DOMAIN-CONTAINING PROTEIN"/>
    <property type="match status" value="1"/>
</dbReference>
<dbReference type="Gene3D" id="3.40.710.10">
    <property type="entry name" value="DD-peptidase/beta-lactamase superfamily"/>
    <property type="match status" value="1"/>
</dbReference>
<dbReference type="OrthoDB" id="10250282at2759"/>